<evidence type="ECO:0000313" key="2">
    <source>
        <dbReference type="EMBL" id="QFR56363.1"/>
    </source>
</evidence>
<evidence type="ECO:0000313" key="3">
    <source>
        <dbReference type="Proteomes" id="UP000326995"/>
    </source>
</evidence>
<reference evidence="2 3" key="1">
    <citation type="submission" date="2019-07" db="EMBL/GenBank/DDBJ databases">
        <authorList>
            <person name="Tomko B.E."/>
            <person name="Krukonis G.P."/>
            <person name="Delesalle V.A."/>
        </authorList>
    </citation>
    <scope>NUCLEOTIDE SEQUENCE [LARGE SCALE GENOMIC DNA]</scope>
</reference>
<dbReference type="RefSeq" id="YP_010644462.1">
    <property type="nucleotide sequence ID" value="NC_070625.1"/>
</dbReference>
<accession>A0A5P8PI38</accession>
<sequence length="98" mass="10767">MINHGFMCPNCGPVPVSKKKSINKVEHRACKLCDSIVKPWSRPLNERVGRCSTCGGASFTSAMGKNKLKGHILRKCKDCGEVFDTDTNEVLRKGKTEG</sequence>
<evidence type="ECO:0000259" key="1">
    <source>
        <dbReference type="Pfam" id="PF26372"/>
    </source>
</evidence>
<dbReference type="GeneID" id="77850687"/>
<protein>
    <recommendedName>
        <fullName evidence="1">DUF8096 domain-containing protein</fullName>
    </recommendedName>
</protein>
<proteinExistence type="predicted"/>
<feature type="domain" description="DUF8096" evidence="1">
    <location>
        <begin position="37"/>
        <end position="81"/>
    </location>
</feature>
<keyword evidence="3" id="KW-1185">Reference proteome</keyword>
<dbReference type="EMBL" id="MN176227">
    <property type="protein sequence ID" value="QFR56363.1"/>
    <property type="molecule type" value="Genomic_DNA"/>
</dbReference>
<dbReference type="InterPro" id="IPR058409">
    <property type="entry name" value="DUF8096"/>
</dbReference>
<dbReference type="Proteomes" id="UP000326995">
    <property type="component" value="Segment"/>
</dbReference>
<name>A0A5P8PI38_9CAUD</name>
<dbReference type="KEGG" id="vg:77850687"/>
<organism evidence="2 3">
    <name type="scientific">Bacillus phage 049ML001</name>
    <dbReference type="NCBI Taxonomy" id="2601660"/>
    <lineage>
        <taxon>Viruses</taxon>
        <taxon>Duplodnaviria</taxon>
        <taxon>Heunggongvirae</taxon>
        <taxon>Uroviricota</taxon>
        <taxon>Caudoviricetes</taxon>
        <taxon>Trautnerviridae</taxon>
        <taxon>Polsinellivirinae</taxon>
        <taxon>Rivavirus</taxon>
        <taxon>Rivavirus rv049ML001</taxon>
    </lineage>
</organism>
<dbReference type="Pfam" id="PF26372">
    <property type="entry name" value="DUF8096"/>
    <property type="match status" value="1"/>
</dbReference>
<gene>
    <name evidence="2" type="primary">61</name>
    <name evidence="2" type="ORF">049ML001_61</name>
</gene>